<gene>
    <name evidence="6" type="ORF">Sfulv_01900</name>
</gene>
<comment type="caution">
    <text evidence="6">The sequence shown here is derived from an EMBL/GenBank/DDBJ whole genome shotgun (WGS) entry which is preliminary data.</text>
</comment>
<dbReference type="Proteomes" id="UP000498980">
    <property type="component" value="Unassembled WGS sequence"/>
</dbReference>
<proteinExistence type="predicted"/>
<feature type="compositionally biased region" description="Basic and acidic residues" evidence="4">
    <location>
        <begin position="26"/>
        <end position="43"/>
    </location>
</feature>
<dbReference type="PANTHER" id="PTHR30146">
    <property type="entry name" value="LACI-RELATED TRANSCRIPTIONAL REPRESSOR"/>
    <property type="match status" value="1"/>
</dbReference>
<reference evidence="6 7" key="1">
    <citation type="submission" date="2020-05" db="EMBL/GenBank/DDBJ databases">
        <title>Whole genome shotgun sequence of Streptomyces fulvorobeus NBRC 15897.</title>
        <authorList>
            <person name="Komaki H."/>
            <person name="Tamura T."/>
        </authorList>
    </citation>
    <scope>NUCLEOTIDE SEQUENCE [LARGE SCALE GENOMIC DNA]</scope>
    <source>
        <strain evidence="6 7">NBRC 15897</strain>
    </source>
</reference>
<dbReference type="Pfam" id="PF13377">
    <property type="entry name" value="Peripla_BP_3"/>
    <property type="match status" value="1"/>
</dbReference>
<dbReference type="InterPro" id="IPR000843">
    <property type="entry name" value="HTH_LacI"/>
</dbReference>
<dbReference type="Gene3D" id="3.40.50.2300">
    <property type="match status" value="2"/>
</dbReference>
<dbReference type="InterPro" id="IPR010982">
    <property type="entry name" value="Lambda_DNA-bd_dom_sf"/>
</dbReference>
<evidence type="ECO:0000256" key="4">
    <source>
        <dbReference type="SAM" id="MobiDB-lite"/>
    </source>
</evidence>
<dbReference type="CDD" id="cd01392">
    <property type="entry name" value="HTH_LacI"/>
    <property type="match status" value="1"/>
</dbReference>
<evidence type="ECO:0000256" key="1">
    <source>
        <dbReference type="ARBA" id="ARBA00023015"/>
    </source>
</evidence>
<keyword evidence="3" id="KW-0804">Transcription</keyword>
<protein>
    <submittedName>
        <fullName evidence="6">LacI family transcriptional regulator</fullName>
    </submittedName>
</protein>
<keyword evidence="1" id="KW-0805">Transcription regulation</keyword>
<dbReference type="SUPFAM" id="SSF53822">
    <property type="entry name" value="Periplasmic binding protein-like I"/>
    <property type="match status" value="1"/>
</dbReference>
<organism evidence="6 7">
    <name type="scientific">Streptomyces fulvorobeus</name>
    <dbReference type="NCBI Taxonomy" id="284028"/>
    <lineage>
        <taxon>Bacteria</taxon>
        <taxon>Bacillati</taxon>
        <taxon>Actinomycetota</taxon>
        <taxon>Actinomycetes</taxon>
        <taxon>Kitasatosporales</taxon>
        <taxon>Streptomycetaceae</taxon>
        <taxon>Streptomyces</taxon>
    </lineage>
</organism>
<dbReference type="SMART" id="SM00354">
    <property type="entry name" value="HTH_LACI"/>
    <property type="match status" value="1"/>
</dbReference>
<dbReference type="EMBL" id="BLWC01000001">
    <property type="protein sequence ID" value="GFM95379.1"/>
    <property type="molecule type" value="Genomic_DNA"/>
</dbReference>
<keyword evidence="7" id="KW-1185">Reference proteome</keyword>
<dbReference type="AlphaFoldDB" id="A0A7J0BYR2"/>
<sequence length="382" mass="40562">MDVDAIWQNALASARSGRSLSGARCVTDDAERTRRTARDHGEGHMGTGRPPTIKTVAARAGVGRTTVSRVLNGSPLVSEKAKAAVEAAIAELNFVPSSVARGLVTRRTNSIALVIPESESRLGAEPYFSAVIRGVSTGLAATQTQLQIVLVRDKSELDHLTEAVAARRVDGVLLVSVHRDDPLPDLLEGFGLPTVLAGRRSAAEPLSHAHSDNLGGAKAAVRHLLDRGRERIATITGPLDMEVGRARLQGWREALTEAGRPPDGELVAVADFTEEGGRRAMVELLAQAPDLDAVFVASDVMAAGVLLELRASGKRVPEDIAVVGFDDSMIARHTNPPLTSVRQPVEQIGSTIAQMLLEEIATPGTPRRCVLLPTELVVRESS</sequence>
<dbReference type="GO" id="GO:0000976">
    <property type="term" value="F:transcription cis-regulatory region binding"/>
    <property type="evidence" value="ECO:0007669"/>
    <property type="project" value="TreeGrafter"/>
</dbReference>
<name>A0A7J0BYR2_9ACTN</name>
<accession>A0A7J0BYR2</accession>
<dbReference type="InterPro" id="IPR046335">
    <property type="entry name" value="LacI/GalR-like_sensor"/>
</dbReference>
<dbReference type="PANTHER" id="PTHR30146:SF109">
    <property type="entry name" value="HTH-TYPE TRANSCRIPTIONAL REGULATOR GALS"/>
    <property type="match status" value="1"/>
</dbReference>
<evidence type="ECO:0000313" key="6">
    <source>
        <dbReference type="EMBL" id="GFM95379.1"/>
    </source>
</evidence>
<dbReference type="PROSITE" id="PS50932">
    <property type="entry name" value="HTH_LACI_2"/>
    <property type="match status" value="1"/>
</dbReference>
<dbReference type="Pfam" id="PF00356">
    <property type="entry name" value="LacI"/>
    <property type="match status" value="1"/>
</dbReference>
<keyword evidence="2" id="KW-0238">DNA-binding</keyword>
<feature type="domain" description="HTH lacI-type" evidence="5">
    <location>
        <begin position="51"/>
        <end position="105"/>
    </location>
</feature>
<dbReference type="SUPFAM" id="SSF47413">
    <property type="entry name" value="lambda repressor-like DNA-binding domains"/>
    <property type="match status" value="1"/>
</dbReference>
<dbReference type="GO" id="GO:0003700">
    <property type="term" value="F:DNA-binding transcription factor activity"/>
    <property type="evidence" value="ECO:0007669"/>
    <property type="project" value="TreeGrafter"/>
</dbReference>
<evidence type="ECO:0000256" key="3">
    <source>
        <dbReference type="ARBA" id="ARBA00023163"/>
    </source>
</evidence>
<dbReference type="InterPro" id="IPR028082">
    <property type="entry name" value="Peripla_BP_I"/>
</dbReference>
<evidence type="ECO:0000313" key="7">
    <source>
        <dbReference type="Proteomes" id="UP000498980"/>
    </source>
</evidence>
<feature type="region of interest" description="Disordered" evidence="4">
    <location>
        <begin position="21"/>
        <end position="52"/>
    </location>
</feature>
<evidence type="ECO:0000256" key="2">
    <source>
        <dbReference type="ARBA" id="ARBA00023125"/>
    </source>
</evidence>
<dbReference type="Gene3D" id="1.10.260.40">
    <property type="entry name" value="lambda repressor-like DNA-binding domains"/>
    <property type="match status" value="1"/>
</dbReference>
<dbReference type="CDD" id="cd06267">
    <property type="entry name" value="PBP1_LacI_sugar_binding-like"/>
    <property type="match status" value="1"/>
</dbReference>
<evidence type="ECO:0000259" key="5">
    <source>
        <dbReference type="PROSITE" id="PS50932"/>
    </source>
</evidence>